<evidence type="ECO:0000313" key="3">
    <source>
        <dbReference type="Proteomes" id="UP000294927"/>
    </source>
</evidence>
<keyword evidence="1" id="KW-0472">Membrane</keyword>
<name>A0A4R7VZ29_9PSEU</name>
<dbReference type="EMBL" id="SOCP01000003">
    <property type="protein sequence ID" value="TDV55450.1"/>
    <property type="molecule type" value="Genomic_DNA"/>
</dbReference>
<keyword evidence="1" id="KW-1133">Transmembrane helix</keyword>
<feature type="transmembrane region" description="Helical" evidence="1">
    <location>
        <begin position="120"/>
        <end position="145"/>
    </location>
</feature>
<proteinExistence type="predicted"/>
<dbReference type="AlphaFoldDB" id="A0A4R7VZ29"/>
<accession>A0A4R7VZ29</accession>
<reference evidence="2 3" key="1">
    <citation type="submission" date="2019-03" db="EMBL/GenBank/DDBJ databases">
        <title>Genomic Encyclopedia of Archaeal and Bacterial Type Strains, Phase II (KMG-II): from individual species to whole genera.</title>
        <authorList>
            <person name="Goeker M."/>
        </authorList>
    </citation>
    <scope>NUCLEOTIDE SEQUENCE [LARGE SCALE GENOMIC DNA]</scope>
    <source>
        <strain evidence="2 3">DSM 45499</strain>
    </source>
</reference>
<evidence type="ECO:0000313" key="2">
    <source>
        <dbReference type="EMBL" id="TDV55450.1"/>
    </source>
</evidence>
<gene>
    <name evidence="2" type="ORF">CLV71_103691</name>
</gene>
<comment type="caution">
    <text evidence="2">The sequence shown here is derived from an EMBL/GenBank/DDBJ whole genome shotgun (WGS) entry which is preliminary data.</text>
</comment>
<keyword evidence="1" id="KW-0812">Transmembrane</keyword>
<feature type="transmembrane region" description="Helical" evidence="1">
    <location>
        <begin position="68"/>
        <end position="100"/>
    </location>
</feature>
<organism evidence="2 3">
    <name type="scientific">Actinophytocola oryzae</name>
    <dbReference type="NCBI Taxonomy" id="502181"/>
    <lineage>
        <taxon>Bacteria</taxon>
        <taxon>Bacillati</taxon>
        <taxon>Actinomycetota</taxon>
        <taxon>Actinomycetes</taxon>
        <taxon>Pseudonocardiales</taxon>
        <taxon>Pseudonocardiaceae</taxon>
    </lineage>
</organism>
<dbReference type="Proteomes" id="UP000294927">
    <property type="component" value="Unassembled WGS sequence"/>
</dbReference>
<protein>
    <submittedName>
        <fullName evidence="2">Uncharacterized protein</fullName>
    </submittedName>
</protein>
<evidence type="ECO:0000256" key="1">
    <source>
        <dbReference type="SAM" id="Phobius"/>
    </source>
</evidence>
<keyword evidence="3" id="KW-1185">Reference proteome</keyword>
<sequence length="240" mass="27185">MSCRFGGRRLRVEDRVAAAGKGGLLERLVRLLRVVRCPGTRCWFRPLREEWIRLRFGSGWRLWREDRVAVVCGVWAGLGWLRVLFAVGCWVVSCLCVGVWPRWLVRVWFECRVAVVCGVWAGFGWLGVLFAVGCWVVSCLCVGVWPRWLVRVWFECRVAVVCGFSVGFSRLEGLLAAVRRLGTRCWVAARQGAEVWFGLGRRLWREDRVAAACGFWAVLSRLAVLVGVVRCVGLGCRVVP</sequence>